<protein>
    <recommendedName>
        <fullName evidence="3">DUF4219 domain-containing protein</fullName>
    </recommendedName>
</protein>
<reference evidence="1" key="1">
    <citation type="journal article" date="2023" name="Insect Mol. Biol.">
        <title>Genome sequencing provides insights into the evolution of gene families encoding plant cell wall-degrading enzymes in longhorned beetles.</title>
        <authorList>
            <person name="Shin N.R."/>
            <person name="Okamura Y."/>
            <person name="Kirsch R."/>
            <person name="Pauchet Y."/>
        </authorList>
    </citation>
    <scope>NUCLEOTIDE SEQUENCE</scope>
    <source>
        <strain evidence="1">MMC_N1</strain>
    </source>
</reference>
<evidence type="ECO:0000313" key="2">
    <source>
        <dbReference type="Proteomes" id="UP001162164"/>
    </source>
</evidence>
<evidence type="ECO:0008006" key="3">
    <source>
        <dbReference type="Google" id="ProtNLM"/>
    </source>
</evidence>
<dbReference type="Pfam" id="PF14223">
    <property type="entry name" value="Retrotran_gag_2"/>
    <property type="match status" value="1"/>
</dbReference>
<dbReference type="Proteomes" id="UP001162164">
    <property type="component" value="Unassembled WGS sequence"/>
</dbReference>
<evidence type="ECO:0000313" key="1">
    <source>
        <dbReference type="EMBL" id="KAJ8966357.1"/>
    </source>
</evidence>
<sequence>MKRAANEKVSQAVRQFTDKSVTMNQLPPIERLKGRENYDTWKFAVQTYLEHEELWSAVEGTEIDGKKVTKARSKIILLVDPMHYVHVQSTKTAQEAWNNLKGAFEDSGLTRRVGLLRILITTTLESCKSVSYGNNQRRGSQSKGPRCYSCNRYGHFASKYKEKKDKEKKNKDAALYSAFSAQLKYDNSWYLDSGCSAHMISNRHMFDSEKNQPKC</sequence>
<proteinExistence type="predicted"/>
<organism evidence="1 2">
    <name type="scientific">Molorchus minor</name>
    <dbReference type="NCBI Taxonomy" id="1323400"/>
    <lineage>
        <taxon>Eukaryota</taxon>
        <taxon>Metazoa</taxon>
        <taxon>Ecdysozoa</taxon>
        <taxon>Arthropoda</taxon>
        <taxon>Hexapoda</taxon>
        <taxon>Insecta</taxon>
        <taxon>Pterygota</taxon>
        <taxon>Neoptera</taxon>
        <taxon>Endopterygota</taxon>
        <taxon>Coleoptera</taxon>
        <taxon>Polyphaga</taxon>
        <taxon>Cucujiformia</taxon>
        <taxon>Chrysomeloidea</taxon>
        <taxon>Cerambycidae</taxon>
        <taxon>Lamiinae</taxon>
        <taxon>Monochamini</taxon>
        <taxon>Molorchus</taxon>
    </lineage>
</organism>
<comment type="caution">
    <text evidence="1">The sequence shown here is derived from an EMBL/GenBank/DDBJ whole genome shotgun (WGS) entry which is preliminary data.</text>
</comment>
<gene>
    <name evidence="1" type="ORF">NQ317_006816</name>
</gene>
<dbReference type="InterPro" id="IPR036875">
    <property type="entry name" value="Znf_CCHC_sf"/>
</dbReference>
<keyword evidence="2" id="KW-1185">Reference proteome</keyword>
<name>A0ABQ9IVK4_9CUCU</name>
<dbReference type="EMBL" id="JAPWTJ010002384">
    <property type="protein sequence ID" value="KAJ8966357.1"/>
    <property type="molecule type" value="Genomic_DNA"/>
</dbReference>
<accession>A0ABQ9IVK4</accession>
<dbReference type="SUPFAM" id="SSF57756">
    <property type="entry name" value="Retrovirus zinc finger-like domains"/>
    <property type="match status" value="1"/>
</dbReference>